<comment type="similarity">
    <text evidence="1">Belongs to the glycosyl hydrolase 20 family.</text>
</comment>
<dbReference type="SUPFAM" id="SSF49899">
    <property type="entry name" value="Concanavalin A-like lectins/glucanases"/>
    <property type="match status" value="1"/>
</dbReference>
<proteinExistence type="inferred from homology"/>
<sequence length="1944" mass="213866">MLRKISKIILSALVALSVISWSDIRASAQEENLALNRPVTVSGVEGGVQDDGTLTYPQFDPSNLTDGNASTRWSSDEALTSINLEDNPDQNVWAMVDLGEEKEIGTIVMKWQNANSRDYDVQVSSDAQQWTVLHHYVDPDNDGRDYTETLSLDAPVSARYVRIYARLGTIIASIANMQCPTISLYELEVYPYSDEATLNDVLASVLEQPAQADGDMIALPQVPEGYSVRLYATSNPAVVSEAGKIITPLEDMNVNLFYEVSDTEGNVLQGDDPKKVTIAGQYAPQESINEKPDVIPELREWKGDTGSFVFNGRIVIEDARLQQTAEQIAMYLKEMSDLDCVITQDEPQAGDIVLQLDESSVLGEEGYAMDIGDILTVSALSEKGILYGGTSISQILSQDEDHDEIPKGQVRDYPQYAVRAVMLDVARQYIPLDYLSELTRYAGYFKLSEFRNHINDNGGEQTAAFRVESKVYPQLNEGLPKDQVYSQEAYKAYQKDAKRYGVDVVTEIDTPAHAGAFANIDESLLMDGYHIDLRTEEAYQNAVGVMKNVFDEFLDGEDPVFQNGKFHIGTDEYDKSYSEVVRRYMNELIEYVNGKGYETRFWASLGTNGFAGETPVSTDVIAHMWSHSWASFDEMKDAGYRFINNADGILYIVPWAGYYNNYLNIASLYDTWEYSNLNGGHYLQTGHPQLLGGEAALWYDMKVGASEFDIFDRQRDQVMLMAEKGWYGEDDDETSDEFMERVEALGTHAPNANPGRYVESESSLVASYDFDDIADGIAEDASGNGYDAEVHDLYAKDDALRLKGEGYLSLPFDTLGYPYTLQCDITIDSATGENALLFSGKDGKFYYNYDGTGHFGYERKGYAYLIDADIPLGVTFAMTIVCDETNTSLYINGMFVGSGEYYQVSGASSQGSSTFVMPTEKIGEGIYGTMDDLKLYNYAMSAAQVAGASESEDSGNIALYKNVEVSGVEGGYNEDGTLVYPQFDPSNATDGSESTRISLNTDDDAWVSVDLEKPYLLDRVIIRFNELPNAYAIQVSEDGQSWTQVAEYRDLNGGAKQTMTVNFDHLVKARYVKYQQLERFTYGPTGGRYSGNFTELEVYGYDTERFVQFIAEAQERLSSCDDDSAFAQSVYTDLQTLEAMLETGPVSTMNQLANMISDKLTMLENDSAPQAVPDKSALQALLEETLDENEYSEQSWNKYAQTLDYGSTIYYHAGADQALVDYACARIEEAKAGLSMRNYITISSNKSVYQDYALSRLIDGDTSSMTWLQNNQAQGDHIQFSFREPLALSQIDIYSVNAGSDILHHGRVEISADGNSWQSIAEIGENEHEVVTLEETPVMAVRITVTQAAEYWWKITEVMFNEAQIQDKAVLEEELNKQVDLSLYSEASVQAYEAARAQAEAVFADEQATQPQIDTAAAQLVAAREALEKKLDKSALGSLLGTKLEADAYTPSSYAEYEEAYLNAQDVYDDANATQNEVDQAAWKLQEAVSRLVIADFKDELNDLIAQASAWNEDEYTANSWTPFMEALDQAKETAADEQATKADADEAAAALRAAMDALQRKASEAAMAALQDIVDQAEALQNDELNDLIANANALLADSDNASATALVSALLDLSEAMQALNAGESTDALKADLEATIQFINANILPNVDNVRPGKVQALKDAITAAQDVLDNEEATADQLKQANRTLTKAAQELWQIVSKNELNAMITAANGYAEGSYTAESIAALQDAITAAQSVADNDDATTAEVTEAITSLADAIAGLEKIVLDTSALAHEIELAEAILANIDDYVPGTVEGLQEKVDAAKTALDAMTQEEIDAATQTLREARLRARTKADKSALDELIETANAMTLGGYGRAQVLAFRQALVQAQQISIKEDATQEEVNEATETLSTAMREMMESTASAGTDSEAAKTMAELQTGAFALLLMTSALMAWMLKRRNVRS</sequence>
<dbReference type="PROSITE" id="PS50007">
    <property type="entry name" value="PIPLC_X_DOMAIN"/>
    <property type="match status" value="1"/>
</dbReference>
<dbReference type="InterPro" id="IPR015883">
    <property type="entry name" value="Glyco_hydro_20_cat"/>
</dbReference>
<keyword evidence="3" id="KW-0326">Glycosidase</keyword>
<feature type="region of interest" description="Disordered" evidence="6">
    <location>
        <begin position="50"/>
        <end position="69"/>
    </location>
</feature>
<feature type="domain" description="F5/8 type C" evidence="9">
    <location>
        <begin position="945"/>
        <end position="1101"/>
    </location>
</feature>
<keyword evidence="5" id="KW-0175">Coiled coil</keyword>
<evidence type="ECO:0000256" key="7">
    <source>
        <dbReference type="SAM" id="Phobius"/>
    </source>
</evidence>
<feature type="chain" id="PRO_5039358232" evidence="8">
    <location>
        <begin position="23"/>
        <end position="1944"/>
    </location>
</feature>
<dbReference type="InterPro" id="IPR017853">
    <property type="entry name" value="GH"/>
</dbReference>
<dbReference type="InterPro" id="IPR025705">
    <property type="entry name" value="Beta_hexosaminidase_sua/sub"/>
</dbReference>
<dbReference type="PRINTS" id="PR00738">
    <property type="entry name" value="GLHYDRLASE20"/>
</dbReference>
<dbReference type="GO" id="GO:0004563">
    <property type="term" value="F:beta-N-acetylhexosaminidase activity"/>
    <property type="evidence" value="ECO:0007669"/>
    <property type="project" value="InterPro"/>
</dbReference>
<dbReference type="InterPro" id="IPR029018">
    <property type="entry name" value="Hex-like_dom2"/>
</dbReference>
<keyword evidence="7" id="KW-0472">Membrane</keyword>
<dbReference type="Gene3D" id="2.60.120.200">
    <property type="match status" value="1"/>
</dbReference>
<dbReference type="Pfam" id="PF22633">
    <property type="entry name" value="F5_F8_type_C_2"/>
    <property type="match status" value="1"/>
</dbReference>
<evidence type="ECO:0000259" key="9">
    <source>
        <dbReference type="PROSITE" id="PS50022"/>
    </source>
</evidence>
<feature type="coiled-coil region" evidence="5">
    <location>
        <begin position="1413"/>
        <end position="1603"/>
    </location>
</feature>
<dbReference type="InterPro" id="IPR015882">
    <property type="entry name" value="HEX_bac_N"/>
</dbReference>
<dbReference type="Gene3D" id="1.20.1270.90">
    <property type="entry name" value="AF1782-like"/>
    <property type="match status" value="6"/>
</dbReference>
<keyword evidence="7" id="KW-1133">Transmembrane helix</keyword>
<feature type="domain" description="F5/8 type C" evidence="9">
    <location>
        <begin position="28"/>
        <end position="187"/>
    </location>
</feature>
<dbReference type="CDD" id="cd06564">
    <property type="entry name" value="GH20_DspB_LnbB-like"/>
    <property type="match status" value="1"/>
</dbReference>
<dbReference type="SUPFAM" id="SSF49785">
    <property type="entry name" value="Galactose-binding domain-like"/>
    <property type="match status" value="3"/>
</dbReference>
<dbReference type="SUPFAM" id="SSF55545">
    <property type="entry name" value="beta-N-acetylhexosaminidase-like domain"/>
    <property type="match status" value="1"/>
</dbReference>
<dbReference type="Pfam" id="PF00754">
    <property type="entry name" value="F5_F8_type_C"/>
    <property type="match status" value="2"/>
</dbReference>
<dbReference type="InterPro" id="IPR052764">
    <property type="entry name" value="GH20_Enzymes"/>
</dbReference>
<evidence type="ECO:0000313" key="11">
    <source>
        <dbReference type="Proteomes" id="UP000823896"/>
    </source>
</evidence>
<keyword evidence="7" id="KW-0812">Transmembrane</keyword>
<dbReference type="Pfam" id="PF00728">
    <property type="entry name" value="Glyco_hydro_20"/>
    <property type="match status" value="1"/>
</dbReference>
<dbReference type="Pfam" id="PF13385">
    <property type="entry name" value="Laminin_G_3"/>
    <property type="match status" value="1"/>
</dbReference>
<feature type="signal peptide" evidence="8">
    <location>
        <begin position="1"/>
        <end position="22"/>
    </location>
</feature>
<feature type="coiled-coil region" evidence="5">
    <location>
        <begin position="1658"/>
        <end position="1695"/>
    </location>
</feature>
<keyword evidence="2" id="KW-0378">Hydrolase</keyword>
<reference evidence="10" key="1">
    <citation type="journal article" date="2021" name="PeerJ">
        <title>Extensive microbial diversity within the chicken gut microbiome revealed by metagenomics and culture.</title>
        <authorList>
            <person name="Gilroy R."/>
            <person name="Ravi A."/>
            <person name="Getino M."/>
            <person name="Pursley I."/>
            <person name="Horton D.L."/>
            <person name="Alikhan N.F."/>
            <person name="Baker D."/>
            <person name="Gharbi K."/>
            <person name="Hall N."/>
            <person name="Watson M."/>
            <person name="Adriaenssens E.M."/>
            <person name="Foster-Nyarko E."/>
            <person name="Jarju S."/>
            <person name="Secka A."/>
            <person name="Antonio M."/>
            <person name="Oren A."/>
            <person name="Chaudhuri R.R."/>
            <person name="La Ragione R."/>
            <person name="Hildebrand F."/>
            <person name="Pallen M.J."/>
        </authorList>
    </citation>
    <scope>NUCLEOTIDE SEQUENCE</scope>
    <source>
        <strain evidence="10">CHK187-11901</strain>
    </source>
</reference>
<dbReference type="PROSITE" id="PS50022">
    <property type="entry name" value="FA58C_3"/>
    <property type="match status" value="3"/>
</dbReference>
<protein>
    <submittedName>
        <fullName evidence="10">Discoidin domain-containing protein</fullName>
    </submittedName>
</protein>
<dbReference type="PANTHER" id="PTHR43678">
    <property type="entry name" value="PUTATIVE (AFU_ORTHOLOGUE AFUA_2G00640)-RELATED"/>
    <property type="match status" value="1"/>
</dbReference>
<dbReference type="SUPFAM" id="SSF51445">
    <property type="entry name" value="(Trans)glycosidases"/>
    <property type="match status" value="1"/>
</dbReference>
<name>A0A9D2SVB1_9FIRM</name>
<reference evidence="10" key="2">
    <citation type="submission" date="2021-04" db="EMBL/GenBank/DDBJ databases">
        <authorList>
            <person name="Gilroy R."/>
        </authorList>
    </citation>
    <scope>NUCLEOTIDE SEQUENCE</scope>
    <source>
        <strain evidence="10">CHK187-11901</strain>
    </source>
</reference>
<feature type="domain" description="F5/8 type C" evidence="9">
    <location>
        <begin position="1224"/>
        <end position="1322"/>
    </location>
</feature>
<dbReference type="PANTHER" id="PTHR43678:SF1">
    <property type="entry name" value="BETA-N-ACETYLHEXOSAMINIDASE"/>
    <property type="match status" value="1"/>
</dbReference>
<dbReference type="InterPro" id="IPR000421">
    <property type="entry name" value="FA58C"/>
</dbReference>
<comment type="caution">
    <text evidence="10">The sequence shown here is derived from an EMBL/GenBank/DDBJ whole genome shotgun (WGS) entry which is preliminary data.</text>
</comment>
<evidence type="ECO:0000313" key="10">
    <source>
        <dbReference type="EMBL" id="HJC36507.1"/>
    </source>
</evidence>
<dbReference type="EMBL" id="DWWM01000031">
    <property type="protein sequence ID" value="HJC36507.1"/>
    <property type="molecule type" value="Genomic_DNA"/>
</dbReference>
<dbReference type="Pfam" id="PF02838">
    <property type="entry name" value="Glyco_hydro_20b"/>
    <property type="match status" value="1"/>
</dbReference>
<dbReference type="Proteomes" id="UP000823896">
    <property type="component" value="Unassembled WGS sequence"/>
</dbReference>
<feature type="active site" description="Proton donor" evidence="4">
    <location>
        <position position="572"/>
    </location>
</feature>
<evidence type="ECO:0000256" key="2">
    <source>
        <dbReference type="ARBA" id="ARBA00022801"/>
    </source>
</evidence>
<evidence type="ECO:0000256" key="5">
    <source>
        <dbReference type="SAM" id="Coils"/>
    </source>
</evidence>
<keyword evidence="8" id="KW-0732">Signal</keyword>
<dbReference type="Gene3D" id="3.20.20.80">
    <property type="entry name" value="Glycosidases"/>
    <property type="match status" value="1"/>
</dbReference>
<accession>A0A9D2SVB1</accession>
<dbReference type="Gene3D" id="3.30.379.10">
    <property type="entry name" value="Chitobiase/beta-hexosaminidase domain 2-like"/>
    <property type="match status" value="1"/>
</dbReference>
<dbReference type="Gene3D" id="2.60.120.260">
    <property type="entry name" value="Galactose-binding domain-like"/>
    <property type="match status" value="3"/>
</dbReference>
<dbReference type="Pfam" id="PF07554">
    <property type="entry name" value="FIVAR"/>
    <property type="match status" value="7"/>
</dbReference>
<organism evidence="10 11">
    <name type="scientific">Candidatus Merdibacter merdavium</name>
    <dbReference type="NCBI Taxonomy" id="2838692"/>
    <lineage>
        <taxon>Bacteria</taxon>
        <taxon>Bacillati</taxon>
        <taxon>Bacillota</taxon>
        <taxon>Erysipelotrichia</taxon>
        <taxon>Erysipelotrichales</taxon>
        <taxon>Erysipelotrichaceae</taxon>
        <taxon>Merdibacter</taxon>
    </lineage>
</organism>
<dbReference type="InterPro" id="IPR013320">
    <property type="entry name" value="ConA-like_dom_sf"/>
</dbReference>
<dbReference type="InterPro" id="IPR008979">
    <property type="entry name" value="Galactose-bd-like_sf"/>
</dbReference>
<evidence type="ECO:0000256" key="1">
    <source>
        <dbReference type="ARBA" id="ARBA00006285"/>
    </source>
</evidence>
<evidence type="ECO:0000256" key="3">
    <source>
        <dbReference type="ARBA" id="ARBA00023295"/>
    </source>
</evidence>
<feature type="compositionally biased region" description="Polar residues" evidence="6">
    <location>
        <begin position="60"/>
        <end position="69"/>
    </location>
</feature>
<evidence type="ECO:0000256" key="4">
    <source>
        <dbReference type="PIRSR" id="PIRSR625705-1"/>
    </source>
</evidence>
<evidence type="ECO:0000256" key="6">
    <source>
        <dbReference type="SAM" id="MobiDB-lite"/>
    </source>
</evidence>
<dbReference type="GO" id="GO:0005975">
    <property type="term" value="P:carbohydrate metabolic process"/>
    <property type="evidence" value="ECO:0007669"/>
    <property type="project" value="InterPro"/>
</dbReference>
<gene>
    <name evidence="10" type="ORF">H9702_05190</name>
</gene>
<evidence type="ECO:0000256" key="8">
    <source>
        <dbReference type="SAM" id="SignalP"/>
    </source>
</evidence>
<feature type="transmembrane region" description="Helical" evidence="7">
    <location>
        <begin position="1918"/>
        <end position="1937"/>
    </location>
</feature>
<dbReference type="Gene3D" id="1.20.1270.70">
    <property type="entry name" value="Designed single chain three-helix bundle"/>
    <property type="match status" value="1"/>
</dbReference>